<protein>
    <submittedName>
        <fullName evidence="7">O-Glycosyl hydrolase family 30</fullName>
    </submittedName>
</protein>
<dbReference type="InterPro" id="IPR033452">
    <property type="entry name" value="GH30_C"/>
</dbReference>
<evidence type="ECO:0000256" key="3">
    <source>
        <dbReference type="ARBA" id="ARBA00022801"/>
    </source>
</evidence>
<dbReference type="Gene3D" id="3.20.20.80">
    <property type="entry name" value="Glycosidases"/>
    <property type="match status" value="1"/>
</dbReference>
<evidence type="ECO:0000259" key="6">
    <source>
        <dbReference type="Pfam" id="PF17189"/>
    </source>
</evidence>
<proteinExistence type="inferred from homology"/>
<gene>
    <name evidence="7" type="ORF">GMA8713_02640</name>
</gene>
<evidence type="ECO:0000256" key="4">
    <source>
        <dbReference type="RuleBase" id="RU361188"/>
    </source>
</evidence>
<dbReference type="OrthoDB" id="9806701at2"/>
<dbReference type="GO" id="GO:0006680">
    <property type="term" value="P:glucosylceramide catabolic process"/>
    <property type="evidence" value="ECO:0007669"/>
    <property type="project" value="TreeGrafter"/>
</dbReference>
<dbReference type="SUPFAM" id="SSF51445">
    <property type="entry name" value="(Trans)glycosidases"/>
    <property type="match status" value="1"/>
</dbReference>
<keyword evidence="8" id="KW-1185">Reference proteome</keyword>
<dbReference type="InterPro" id="IPR001139">
    <property type="entry name" value="Glyco_hydro_30"/>
</dbReference>
<evidence type="ECO:0000313" key="7">
    <source>
        <dbReference type="EMBL" id="CZF83372.1"/>
    </source>
</evidence>
<organism evidence="7 8">
    <name type="scientific">Grimontia marina</name>
    <dbReference type="NCBI Taxonomy" id="646534"/>
    <lineage>
        <taxon>Bacteria</taxon>
        <taxon>Pseudomonadati</taxon>
        <taxon>Pseudomonadota</taxon>
        <taxon>Gammaproteobacteria</taxon>
        <taxon>Vibrionales</taxon>
        <taxon>Vibrionaceae</taxon>
        <taxon>Grimontia</taxon>
    </lineage>
</organism>
<dbReference type="Pfam" id="PF02055">
    <property type="entry name" value="Glyco_hydro_30"/>
    <property type="match status" value="2"/>
</dbReference>
<reference evidence="8" key="1">
    <citation type="submission" date="2016-02" db="EMBL/GenBank/DDBJ databases">
        <authorList>
            <person name="Rodrigo-Torres Lidia"/>
            <person name="Arahal R.David."/>
        </authorList>
    </citation>
    <scope>NUCLEOTIDE SEQUENCE [LARGE SCALE GENOMIC DNA]</scope>
    <source>
        <strain evidence="8">CECT 8713</strain>
    </source>
</reference>
<accession>A0A128F9B8</accession>
<name>A0A128F9B8_9GAMM</name>
<dbReference type="RefSeq" id="WP_062710438.1">
    <property type="nucleotide sequence ID" value="NZ_CAWRCI010000023.1"/>
</dbReference>
<dbReference type="GO" id="GO:0004348">
    <property type="term" value="F:glucosylceramidase activity"/>
    <property type="evidence" value="ECO:0007669"/>
    <property type="project" value="InterPro"/>
</dbReference>
<dbReference type="EMBL" id="FIZY01000023">
    <property type="protein sequence ID" value="CZF83372.1"/>
    <property type="molecule type" value="Genomic_DNA"/>
</dbReference>
<keyword evidence="3 4" id="KW-0378">Hydrolase</keyword>
<comment type="similarity">
    <text evidence="1 4">Belongs to the glycosyl hydrolase 30 family.</text>
</comment>
<dbReference type="PRINTS" id="PR00843">
    <property type="entry name" value="GLHYDRLASE30"/>
</dbReference>
<feature type="domain" description="Glycosyl hydrolase family 30 beta sandwich" evidence="6">
    <location>
        <begin position="515"/>
        <end position="564"/>
    </location>
</feature>
<dbReference type="InterPro" id="IPR017853">
    <property type="entry name" value="GH"/>
</dbReference>
<dbReference type="InterPro" id="IPR033453">
    <property type="entry name" value="Glyco_hydro_30_TIM-barrel"/>
</dbReference>
<evidence type="ECO:0000256" key="1">
    <source>
        <dbReference type="ARBA" id="ARBA00005382"/>
    </source>
</evidence>
<evidence type="ECO:0000313" key="8">
    <source>
        <dbReference type="Proteomes" id="UP000073601"/>
    </source>
</evidence>
<evidence type="ECO:0000256" key="2">
    <source>
        <dbReference type="ARBA" id="ARBA00022729"/>
    </source>
</evidence>
<feature type="domain" description="Glycosyl hydrolase family 30 TIM-barrel" evidence="5">
    <location>
        <begin position="85"/>
        <end position="373"/>
    </location>
</feature>
<dbReference type="PANTHER" id="PTHR11069">
    <property type="entry name" value="GLUCOSYLCERAMIDASE"/>
    <property type="match status" value="1"/>
</dbReference>
<dbReference type="GO" id="GO:0016020">
    <property type="term" value="C:membrane"/>
    <property type="evidence" value="ECO:0007669"/>
    <property type="project" value="GOC"/>
</dbReference>
<dbReference type="Pfam" id="PF17189">
    <property type="entry name" value="Glyco_hydro_30C"/>
    <property type="match status" value="1"/>
</dbReference>
<sequence length="573" mass="63460">MEVSAIATSAYLALRDDAAFCTSGDNREKALSTNKNFGLTSTTEILLTSEAGDKMSVVPNQPFTTECEESDTLVVIQPDITKQTITGIGTSFTESAAFVLAHLPPAKRHEVMEKLYAESGANFSLTRTPIGSTDFSVEGKLSYAEVEGDTTLEYFTIEPDSNGFSKAKYPGIQDESFDVLPMIKEAQSIKAIQDDSSLNIIASAWTAPPWMKDINTWFIKGTEKNDWEGTGGSLKPGYESTYADYLVKYLEHYKEAGVDIWGLTPVNEPHGNSGNWESMHFSAESQNTFIKTFLGPALKESAFSDTRLLIYDQNRDHLEHWTDIILGDPDTATYVYGSAVHWYSSTVDVYEKVLEKVHKKFPDFAIIHTEGCIDDLGKPAPKGILDPVKFQESGWFDNDGFWWNENATDWAYTATWAPNPENHPIYTPVHRYARDIIVGFNHWMNGWVDWNAVLDAKGGPNHAGNFCGAPIMIDTETGHVYYTPIYHVLAQFSRTIRPGDQAVKTDTVLGGLGHDDLHASATLNQSGLLSVQLLNTTKKSIKFDLRIGAQVAQITLPANALQTVRVQLLRIGA</sequence>
<evidence type="ECO:0000259" key="5">
    <source>
        <dbReference type="Pfam" id="PF02055"/>
    </source>
</evidence>
<keyword evidence="2" id="KW-0732">Signal</keyword>
<keyword evidence="4" id="KW-0326">Glycosidase</keyword>
<dbReference type="AlphaFoldDB" id="A0A128F9B8"/>
<dbReference type="Proteomes" id="UP000073601">
    <property type="component" value="Unassembled WGS sequence"/>
</dbReference>
<feature type="domain" description="Glycosyl hydrolase family 30 TIM-barrel" evidence="5">
    <location>
        <begin position="430"/>
        <end position="495"/>
    </location>
</feature>
<dbReference type="PANTHER" id="PTHR11069:SF23">
    <property type="entry name" value="LYSOSOMAL ACID GLUCOSYLCERAMIDASE"/>
    <property type="match status" value="1"/>
</dbReference>